<dbReference type="PIRSF" id="PIRSF016838">
    <property type="entry name" value="PafC"/>
    <property type="match status" value="1"/>
</dbReference>
<dbReference type="Proteomes" id="UP000176244">
    <property type="component" value="Unassembled WGS sequence"/>
</dbReference>
<dbReference type="InterPro" id="IPR051534">
    <property type="entry name" value="CBASS_pafABC_assoc_protein"/>
</dbReference>
<dbReference type="InterPro" id="IPR036388">
    <property type="entry name" value="WH-like_DNA-bd_sf"/>
</dbReference>
<dbReference type="EMBL" id="VSLA01000025">
    <property type="protein sequence ID" value="TYC84601.1"/>
    <property type="molecule type" value="Genomic_DNA"/>
</dbReference>
<accession>A0A1F2PNP8</accession>
<keyword evidence="1" id="KW-0805">Transcription regulation</keyword>
<dbReference type="Pfam" id="PF25583">
    <property type="entry name" value="WCX"/>
    <property type="match status" value="1"/>
</dbReference>
<dbReference type="PANTHER" id="PTHR34580:SF1">
    <property type="entry name" value="PROTEIN PAFC"/>
    <property type="match status" value="1"/>
</dbReference>
<dbReference type="PROSITE" id="PS51000">
    <property type="entry name" value="HTH_DEOR_2"/>
    <property type="match status" value="1"/>
</dbReference>
<evidence type="ECO:0000313" key="4">
    <source>
        <dbReference type="EMBL" id="OFV72361.1"/>
    </source>
</evidence>
<name>A0A1F2PNP8_9FIRM</name>
<dbReference type="Pfam" id="PF08279">
    <property type="entry name" value="HTH_11"/>
    <property type="match status" value="1"/>
</dbReference>
<evidence type="ECO:0000256" key="2">
    <source>
        <dbReference type="ARBA" id="ARBA00023163"/>
    </source>
</evidence>
<dbReference type="Gene3D" id="1.10.10.10">
    <property type="entry name" value="Winged helix-like DNA-binding domain superfamily/Winged helix DNA-binding domain"/>
    <property type="match status" value="1"/>
</dbReference>
<dbReference type="RefSeq" id="WP_070369641.1">
    <property type="nucleotide sequence ID" value="NZ_LKEU01000010.1"/>
</dbReference>
<dbReference type="STRING" id="52694.ACWI_02720"/>
<evidence type="ECO:0000259" key="3">
    <source>
        <dbReference type="PROSITE" id="PS51000"/>
    </source>
</evidence>
<feature type="domain" description="HTH deoR-type" evidence="3">
    <location>
        <begin position="2"/>
        <end position="57"/>
    </location>
</feature>
<dbReference type="Proteomes" id="UP000322619">
    <property type="component" value="Unassembled WGS sequence"/>
</dbReference>
<dbReference type="AlphaFoldDB" id="A0A1F2PNP8"/>
<protein>
    <submittedName>
        <fullName evidence="4">HTH domain protein</fullName>
    </submittedName>
    <submittedName>
        <fullName evidence="5">YafY family transcriptional regulator</fullName>
    </submittedName>
</protein>
<proteinExistence type="predicted"/>
<dbReference type="PANTHER" id="PTHR34580">
    <property type="match status" value="1"/>
</dbReference>
<dbReference type="EMBL" id="LKEU01000010">
    <property type="protein sequence ID" value="OFV72361.1"/>
    <property type="molecule type" value="Genomic_DNA"/>
</dbReference>
<dbReference type="PROSITE" id="PS52050">
    <property type="entry name" value="WYL"/>
    <property type="match status" value="1"/>
</dbReference>
<dbReference type="SUPFAM" id="SSF46785">
    <property type="entry name" value="Winged helix' DNA-binding domain"/>
    <property type="match status" value="1"/>
</dbReference>
<reference evidence="4 6" key="1">
    <citation type="submission" date="2015-09" db="EMBL/GenBank/DDBJ databases">
        <title>Genome sequence of Acetobacterium wieringae DSM 1911.</title>
        <authorList>
            <person name="Poehlein A."/>
            <person name="Bengelsdorf F.R."/>
            <person name="Schiel-Bengelsdorf B."/>
            <person name="Duerre P."/>
            <person name="Daniel R."/>
        </authorList>
    </citation>
    <scope>NUCLEOTIDE SEQUENCE [LARGE SCALE GENOMIC DNA]</scope>
    <source>
        <strain evidence="4 6">DSM 1911</strain>
    </source>
</reference>
<evidence type="ECO:0000313" key="7">
    <source>
        <dbReference type="Proteomes" id="UP000322619"/>
    </source>
</evidence>
<comment type="caution">
    <text evidence="4">The sequence shown here is derived from an EMBL/GenBank/DDBJ whole genome shotgun (WGS) entry which is preliminary data.</text>
</comment>
<dbReference type="GO" id="GO:0003700">
    <property type="term" value="F:DNA-binding transcription factor activity"/>
    <property type="evidence" value="ECO:0007669"/>
    <property type="project" value="InterPro"/>
</dbReference>
<dbReference type="OrthoDB" id="9815009at2"/>
<evidence type="ECO:0000256" key="1">
    <source>
        <dbReference type="ARBA" id="ARBA00023015"/>
    </source>
</evidence>
<keyword evidence="2" id="KW-0804">Transcription</keyword>
<reference evidence="5 7" key="2">
    <citation type="submission" date="2019-08" db="EMBL/GenBank/DDBJ databases">
        <title>Isolation and enrichment of carboxydotrophic bacteria from anaerobic sludge for the production of bio-based chemicals from syngas.</title>
        <authorList>
            <person name="Antares A.L."/>
            <person name="Moreira J."/>
            <person name="Diender M."/>
            <person name="Parshina S.N."/>
            <person name="Stams A.J.M."/>
            <person name="Alves M."/>
            <person name="Alves J.I."/>
            <person name="Sousa D.Z."/>
        </authorList>
    </citation>
    <scope>NUCLEOTIDE SEQUENCE [LARGE SCALE GENOMIC DNA]</scope>
    <source>
        <strain evidence="5 7">JM</strain>
    </source>
</reference>
<dbReference type="InterPro" id="IPR001034">
    <property type="entry name" value="DeoR_HTH"/>
</dbReference>
<dbReference type="InterPro" id="IPR026881">
    <property type="entry name" value="WYL_dom"/>
</dbReference>
<dbReference type="InterPro" id="IPR013196">
    <property type="entry name" value="HTH_11"/>
</dbReference>
<gene>
    <name evidence="4" type="ORF">ACWI_02720</name>
    <name evidence="5" type="ORF">FXB42_12260</name>
</gene>
<evidence type="ECO:0000313" key="6">
    <source>
        <dbReference type="Proteomes" id="UP000176244"/>
    </source>
</evidence>
<dbReference type="InterPro" id="IPR036390">
    <property type="entry name" value="WH_DNA-bd_sf"/>
</dbReference>
<organism evidence="4 6">
    <name type="scientific">Acetobacterium wieringae</name>
    <dbReference type="NCBI Taxonomy" id="52694"/>
    <lineage>
        <taxon>Bacteria</taxon>
        <taxon>Bacillati</taxon>
        <taxon>Bacillota</taxon>
        <taxon>Clostridia</taxon>
        <taxon>Eubacteriales</taxon>
        <taxon>Eubacteriaceae</taxon>
        <taxon>Acetobacterium</taxon>
    </lineage>
</organism>
<dbReference type="Pfam" id="PF13280">
    <property type="entry name" value="WYL"/>
    <property type="match status" value="1"/>
</dbReference>
<evidence type="ECO:0000313" key="5">
    <source>
        <dbReference type="EMBL" id="TYC84601.1"/>
    </source>
</evidence>
<dbReference type="InterPro" id="IPR057727">
    <property type="entry name" value="WCX_dom"/>
</dbReference>
<sequence length="300" mass="35115">MQVNRLFEMVYMLIEKKKVTAREFADYFEVSMRTIYRDVEVLSAAGIPIYTEKGKSGGICLLSNYVIQKSVLSENDQINVLSSLQGMKALNVPEVEPVLRKLAVLFEKNNADWIDVDFSNWGSGLEEQEKFNHLKNAILKYQRIRFDYYSSYGEATTRTIEPLKLLFKGQAWYLYGFCLSKAEDRFFKVSRIRNLEVLAEYFVRETPPQVDFELFKRIPQEFLLVLKIEASMAFRVYDEFDQQAIEKQADDSFIVSVRLPEDGWIEGYLLSYGDAVEVMEPLWLREQIRKKLVNSLKKYV</sequence>
<dbReference type="InterPro" id="IPR028349">
    <property type="entry name" value="PafC-like"/>
</dbReference>